<accession>A0ABW3Y8H8</accession>
<reference evidence="3" key="1">
    <citation type="journal article" date="2019" name="Int. J. Syst. Evol. Microbiol.">
        <title>The Global Catalogue of Microorganisms (GCM) 10K type strain sequencing project: providing services to taxonomists for standard genome sequencing and annotation.</title>
        <authorList>
            <consortium name="The Broad Institute Genomics Platform"/>
            <consortium name="The Broad Institute Genome Sequencing Center for Infectious Disease"/>
            <person name="Wu L."/>
            <person name="Ma J."/>
        </authorList>
    </citation>
    <scope>NUCLEOTIDE SEQUENCE [LARGE SCALE GENOMIC DNA]</scope>
    <source>
        <strain evidence="3">JCM 31037</strain>
    </source>
</reference>
<name>A0ABW3Y8H8_9ACTN</name>
<keyword evidence="3" id="KW-1185">Reference proteome</keyword>
<dbReference type="Proteomes" id="UP001597260">
    <property type="component" value="Unassembled WGS sequence"/>
</dbReference>
<dbReference type="SUPFAM" id="SSF54427">
    <property type="entry name" value="NTF2-like"/>
    <property type="match status" value="1"/>
</dbReference>
<dbReference type="RefSeq" id="WP_377566776.1">
    <property type="nucleotide sequence ID" value="NZ_JBHTMP010000003.1"/>
</dbReference>
<evidence type="ECO:0000256" key="1">
    <source>
        <dbReference type="SAM" id="MobiDB-lite"/>
    </source>
</evidence>
<protein>
    <submittedName>
        <fullName evidence="2">Nuclear transport factor 2 family protein</fullName>
    </submittedName>
</protein>
<evidence type="ECO:0000313" key="2">
    <source>
        <dbReference type="EMBL" id="MFD1320113.1"/>
    </source>
</evidence>
<evidence type="ECO:0000313" key="3">
    <source>
        <dbReference type="Proteomes" id="UP001597260"/>
    </source>
</evidence>
<feature type="region of interest" description="Disordered" evidence="1">
    <location>
        <begin position="65"/>
        <end position="85"/>
    </location>
</feature>
<sequence>MNTVDWSTGTRIPLADLPDLITAYLAEHQKRDTGTAIAGYAANAVVTDDGRTCRGRNEIRAWLDGAAASTTTRPNPSPPPGVDDGHFEVVQHLEGNFPGGRVDLRYRFTLTGPLIQELTISP</sequence>
<dbReference type="InterPro" id="IPR032710">
    <property type="entry name" value="NTF2-like_dom_sf"/>
</dbReference>
<dbReference type="EMBL" id="JBHTMP010000003">
    <property type="protein sequence ID" value="MFD1320113.1"/>
    <property type="molecule type" value="Genomic_DNA"/>
</dbReference>
<comment type="caution">
    <text evidence="2">The sequence shown here is derived from an EMBL/GenBank/DDBJ whole genome shotgun (WGS) entry which is preliminary data.</text>
</comment>
<organism evidence="2 3">
    <name type="scientific">Micromonospora sonneratiae</name>
    <dbReference type="NCBI Taxonomy" id="1184706"/>
    <lineage>
        <taxon>Bacteria</taxon>
        <taxon>Bacillati</taxon>
        <taxon>Actinomycetota</taxon>
        <taxon>Actinomycetes</taxon>
        <taxon>Micromonosporales</taxon>
        <taxon>Micromonosporaceae</taxon>
        <taxon>Micromonospora</taxon>
    </lineage>
</organism>
<dbReference type="Gene3D" id="3.10.450.50">
    <property type="match status" value="1"/>
</dbReference>
<gene>
    <name evidence="2" type="ORF">ACFQ4H_03310</name>
</gene>
<proteinExistence type="predicted"/>